<dbReference type="GO" id="GO:0005829">
    <property type="term" value="C:cytosol"/>
    <property type="evidence" value="ECO:0007669"/>
    <property type="project" value="TreeGrafter"/>
</dbReference>
<dbReference type="Proteomes" id="UP000009374">
    <property type="component" value="Unassembled WGS sequence"/>
</dbReference>
<dbReference type="Gene3D" id="3.40.50.450">
    <property type="match status" value="1"/>
</dbReference>
<organism evidence="1 2">
    <name type="scientific">Leptospirillum ferrodiazotrophum</name>
    <dbReference type="NCBI Taxonomy" id="412449"/>
    <lineage>
        <taxon>Bacteria</taxon>
        <taxon>Pseudomonadati</taxon>
        <taxon>Nitrospirota</taxon>
        <taxon>Nitrospiria</taxon>
        <taxon>Nitrospirales</taxon>
        <taxon>Nitrospiraceae</taxon>
        <taxon>Leptospirillum</taxon>
    </lineage>
</organism>
<dbReference type="InterPro" id="IPR052341">
    <property type="entry name" value="LOG_family_nucleotidases"/>
</dbReference>
<dbReference type="SUPFAM" id="SSF102405">
    <property type="entry name" value="MCP/YpsA-like"/>
    <property type="match status" value="1"/>
</dbReference>
<dbReference type="PANTHER" id="PTHR43393:SF3">
    <property type="entry name" value="LYSINE DECARBOXYLASE-LIKE PROTEIN"/>
    <property type="match status" value="1"/>
</dbReference>
<evidence type="ECO:0000313" key="1">
    <source>
        <dbReference type="EMBL" id="EES52707.1"/>
    </source>
</evidence>
<reference evidence="1 2" key="1">
    <citation type="journal article" date="2009" name="Appl. Environ. Microbiol.">
        <title>Community genomic and proteomic analyses of chemoautotrophic iron-oxidizing "Leptospirillum rubarum" (Group II) and "Leptospirillum ferrodiazotrophum" (Group III) bacteria in acid mine drainage biofilms.</title>
        <authorList>
            <person name="Goltsman D.S."/>
            <person name="Denef V.J."/>
            <person name="Singer S.W."/>
            <person name="VerBerkmoes N.C."/>
            <person name="Lefsrud M."/>
            <person name="Mueller R.S."/>
            <person name="Dick G.J."/>
            <person name="Sun C.L."/>
            <person name="Wheeler K.E."/>
            <person name="Zemla A."/>
            <person name="Baker B.J."/>
            <person name="Hauser L."/>
            <person name="Land M."/>
            <person name="Shah M.B."/>
            <person name="Thelen M.P."/>
            <person name="Hettich R.L."/>
            <person name="Banfield J.F."/>
        </authorList>
    </citation>
    <scope>NUCLEOTIDE SEQUENCE [LARGE SCALE GENOMIC DNA]</scope>
</reference>
<proteinExistence type="predicted"/>
<dbReference type="EMBL" id="GG693873">
    <property type="protein sequence ID" value="EES52707.1"/>
    <property type="molecule type" value="Genomic_DNA"/>
</dbReference>
<gene>
    <name evidence="1" type="ORF">UBAL3_92050079</name>
</gene>
<evidence type="ECO:0000313" key="2">
    <source>
        <dbReference type="Proteomes" id="UP000009374"/>
    </source>
</evidence>
<dbReference type="InterPro" id="IPR041164">
    <property type="entry name" value="LDcluster4"/>
</dbReference>
<sequence>MTLDPVSLRPIEKHHAAPAIRIYGGHLYYFDSLDSRAAFDRDPERYVTNAPGRTLTVGVMGAASGQFSPEVTELARETGRAIARKRFGLITGACPGLPWEACKGFKEVGGFSVGISPALSEEEHLHRFHSPNDLYDMIIFTGSGLMGREVINIRSSDFVIILGGHSGTLGEFSIAYDEGKLIGVVEGSGGITTILDKIVEAVAKPTGSTILRDSSPEALLDRMIDHYTTTHFRKPSVFIG</sequence>
<dbReference type="AlphaFoldDB" id="C6HXF5"/>
<name>C6HXF5_9BACT</name>
<protein>
    <submittedName>
        <fullName evidence="1">Uncharacterized protein</fullName>
    </submittedName>
</protein>
<dbReference type="Pfam" id="PF18306">
    <property type="entry name" value="LDcluster4"/>
    <property type="match status" value="1"/>
</dbReference>
<dbReference type="PANTHER" id="PTHR43393">
    <property type="entry name" value="CYTOKININ RIBOSIDE 5'-MONOPHOSPHATE PHOSPHORIBOHYDROLASE"/>
    <property type="match status" value="1"/>
</dbReference>
<keyword evidence="2" id="KW-1185">Reference proteome</keyword>
<accession>C6HXF5</accession>